<accession>A0A5B7DAZ8</accession>
<sequence length="28" mass="3543">MGVTIKTKEMEERRIITNLWRREKHKKM</sequence>
<dbReference type="EMBL" id="VSRR010000667">
    <property type="protein sequence ID" value="MPC18295.1"/>
    <property type="molecule type" value="Genomic_DNA"/>
</dbReference>
<comment type="caution">
    <text evidence="1">The sequence shown here is derived from an EMBL/GenBank/DDBJ whole genome shotgun (WGS) entry which is preliminary data.</text>
</comment>
<protein>
    <submittedName>
        <fullName evidence="1">Uncharacterized protein</fullName>
    </submittedName>
</protein>
<proteinExistence type="predicted"/>
<evidence type="ECO:0000313" key="2">
    <source>
        <dbReference type="Proteomes" id="UP000324222"/>
    </source>
</evidence>
<dbReference type="AlphaFoldDB" id="A0A5B7DAZ8"/>
<keyword evidence="2" id="KW-1185">Reference proteome</keyword>
<reference evidence="1 2" key="1">
    <citation type="submission" date="2019-05" db="EMBL/GenBank/DDBJ databases">
        <title>Another draft genome of Portunus trituberculatus and its Hox gene families provides insights of decapod evolution.</title>
        <authorList>
            <person name="Jeong J.-H."/>
            <person name="Song I."/>
            <person name="Kim S."/>
            <person name="Choi T."/>
            <person name="Kim D."/>
            <person name="Ryu S."/>
            <person name="Kim W."/>
        </authorList>
    </citation>
    <scope>NUCLEOTIDE SEQUENCE [LARGE SCALE GENOMIC DNA]</scope>
    <source>
        <tissue evidence="1">Muscle</tissue>
    </source>
</reference>
<evidence type="ECO:0000313" key="1">
    <source>
        <dbReference type="EMBL" id="MPC18295.1"/>
    </source>
</evidence>
<dbReference type="Proteomes" id="UP000324222">
    <property type="component" value="Unassembled WGS sequence"/>
</dbReference>
<name>A0A5B7DAZ8_PORTR</name>
<organism evidence="1 2">
    <name type="scientific">Portunus trituberculatus</name>
    <name type="common">Swimming crab</name>
    <name type="synonym">Neptunus trituberculatus</name>
    <dbReference type="NCBI Taxonomy" id="210409"/>
    <lineage>
        <taxon>Eukaryota</taxon>
        <taxon>Metazoa</taxon>
        <taxon>Ecdysozoa</taxon>
        <taxon>Arthropoda</taxon>
        <taxon>Crustacea</taxon>
        <taxon>Multicrustacea</taxon>
        <taxon>Malacostraca</taxon>
        <taxon>Eumalacostraca</taxon>
        <taxon>Eucarida</taxon>
        <taxon>Decapoda</taxon>
        <taxon>Pleocyemata</taxon>
        <taxon>Brachyura</taxon>
        <taxon>Eubrachyura</taxon>
        <taxon>Portunoidea</taxon>
        <taxon>Portunidae</taxon>
        <taxon>Portuninae</taxon>
        <taxon>Portunus</taxon>
    </lineage>
</organism>
<gene>
    <name evidence="1" type="ORF">E2C01_011174</name>
</gene>